<dbReference type="EMBL" id="JBHRWI010000028">
    <property type="protein sequence ID" value="MFC3513279.1"/>
    <property type="molecule type" value="Genomic_DNA"/>
</dbReference>
<evidence type="ECO:0000313" key="2">
    <source>
        <dbReference type="EMBL" id="MFC3513279.1"/>
    </source>
</evidence>
<protein>
    <recommendedName>
        <fullName evidence="4">DUF2127 domain-containing protein</fullName>
    </recommendedName>
</protein>
<keyword evidence="1" id="KW-0812">Transmembrane</keyword>
<reference evidence="3" key="1">
    <citation type="journal article" date="2019" name="Int. J. Syst. Evol. Microbiol.">
        <title>The Global Catalogue of Microorganisms (GCM) 10K type strain sequencing project: providing services to taxonomists for standard genome sequencing and annotation.</title>
        <authorList>
            <consortium name="The Broad Institute Genomics Platform"/>
            <consortium name="The Broad Institute Genome Sequencing Center for Infectious Disease"/>
            <person name="Wu L."/>
            <person name="Ma J."/>
        </authorList>
    </citation>
    <scope>NUCLEOTIDE SEQUENCE [LARGE SCALE GENOMIC DNA]</scope>
    <source>
        <strain evidence="3">CGMCC 4.7682</strain>
    </source>
</reference>
<keyword evidence="1" id="KW-1133">Transmembrane helix</keyword>
<sequence length="172" mass="17688">MTDLPAYPSPSAGHSADPAGARPRPAAIAGAFWAYVAATLVGVAGAVFLFFSRDALADAMRRANGQNAARLTDAQIDQAVTIGIVVGAVLAIAFALLHLLFAFKLRAGRNWARIVLTVLTALQVVSLLAGQATVVGSVSAVFALVGVVLSFLPQASQYIAAAKAEHRPGQPV</sequence>
<comment type="caution">
    <text evidence="2">The sequence shown here is derived from an EMBL/GenBank/DDBJ whole genome shotgun (WGS) entry which is preliminary data.</text>
</comment>
<name>A0ABV7QMY8_9PSEU</name>
<gene>
    <name evidence="2" type="ORF">ACFORO_24125</name>
</gene>
<feature type="transmembrane region" description="Helical" evidence="1">
    <location>
        <begin position="134"/>
        <end position="152"/>
    </location>
</feature>
<accession>A0ABV7QMY8</accession>
<keyword evidence="1" id="KW-0472">Membrane</keyword>
<evidence type="ECO:0008006" key="4">
    <source>
        <dbReference type="Google" id="ProtNLM"/>
    </source>
</evidence>
<evidence type="ECO:0000313" key="3">
    <source>
        <dbReference type="Proteomes" id="UP001595764"/>
    </source>
</evidence>
<feature type="transmembrane region" description="Helical" evidence="1">
    <location>
        <begin position="32"/>
        <end position="51"/>
    </location>
</feature>
<feature type="transmembrane region" description="Helical" evidence="1">
    <location>
        <begin position="79"/>
        <end position="103"/>
    </location>
</feature>
<dbReference type="Proteomes" id="UP001595764">
    <property type="component" value="Unassembled WGS sequence"/>
</dbReference>
<organism evidence="2 3">
    <name type="scientific">Amycolatopsis halotolerans</name>
    <dbReference type="NCBI Taxonomy" id="330083"/>
    <lineage>
        <taxon>Bacteria</taxon>
        <taxon>Bacillati</taxon>
        <taxon>Actinomycetota</taxon>
        <taxon>Actinomycetes</taxon>
        <taxon>Pseudonocardiales</taxon>
        <taxon>Pseudonocardiaceae</taxon>
        <taxon>Amycolatopsis</taxon>
    </lineage>
</organism>
<proteinExistence type="predicted"/>
<evidence type="ECO:0000256" key="1">
    <source>
        <dbReference type="SAM" id="Phobius"/>
    </source>
</evidence>
<keyword evidence="3" id="KW-1185">Reference proteome</keyword>
<dbReference type="RefSeq" id="WP_377875279.1">
    <property type="nucleotide sequence ID" value="NZ_JBHMAY010000079.1"/>
</dbReference>